<dbReference type="PANTHER" id="PTHR40661:SF1">
    <property type="entry name" value="HTH CRO_C1-TYPE DOMAIN-CONTAINING PROTEIN"/>
    <property type="match status" value="1"/>
</dbReference>
<keyword evidence="5" id="KW-0804">Transcription</keyword>
<dbReference type="CDD" id="cd06529">
    <property type="entry name" value="S24_LexA-like"/>
    <property type="match status" value="1"/>
</dbReference>
<keyword evidence="8" id="KW-1185">Reference proteome</keyword>
<dbReference type="InterPro" id="IPR039418">
    <property type="entry name" value="LexA-like"/>
</dbReference>
<feature type="domain" description="Peptidase S24/S26A/S26B/S26C" evidence="6">
    <location>
        <begin position="5"/>
        <end position="70"/>
    </location>
</feature>
<evidence type="ECO:0000313" key="7">
    <source>
        <dbReference type="EMBL" id="TKK88550.1"/>
    </source>
</evidence>
<keyword evidence="3" id="KW-0805">Transcription regulation</keyword>
<dbReference type="PANTHER" id="PTHR40661">
    <property type="match status" value="1"/>
</dbReference>
<evidence type="ECO:0000256" key="3">
    <source>
        <dbReference type="ARBA" id="ARBA00023015"/>
    </source>
</evidence>
<dbReference type="GO" id="GO:0003677">
    <property type="term" value="F:DNA binding"/>
    <property type="evidence" value="ECO:0007669"/>
    <property type="project" value="UniProtKB-KW"/>
</dbReference>
<sequence>MFTSVRVSGDSMLPALRPGDCLVVRRTAKIRPGDVVIARIPGNLIVKRVFRWTDEGWWLESDNQRAPGRKDSWDFGAIPQDRIVGKVVGRYWPSLALGPRFLAR</sequence>
<dbReference type="Proteomes" id="UP000308705">
    <property type="component" value="Unassembled WGS sequence"/>
</dbReference>
<reference evidence="7 8" key="1">
    <citation type="submission" date="2019-04" db="EMBL/GenBank/DDBJ databases">
        <title>Herbidospora sp. NEAU-GS14.nov., a novel actinomycete isolated from soil.</title>
        <authorList>
            <person name="Han L."/>
        </authorList>
    </citation>
    <scope>NUCLEOTIDE SEQUENCE [LARGE SCALE GENOMIC DNA]</scope>
    <source>
        <strain evidence="7 8">NEAU-GS14</strain>
    </source>
</reference>
<gene>
    <name evidence="7" type="ORF">FDA94_12790</name>
</gene>
<accession>A0A4U3MI76</accession>
<evidence type="ECO:0000313" key="8">
    <source>
        <dbReference type="Proteomes" id="UP000308705"/>
    </source>
</evidence>
<evidence type="ECO:0000259" key="6">
    <source>
        <dbReference type="Pfam" id="PF00717"/>
    </source>
</evidence>
<keyword evidence="2" id="KW-0378">Hydrolase</keyword>
<name>A0A4U3MI76_9ACTN</name>
<organism evidence="7 8">
    <name type="scientific">Herbidospora galbida</name>
    <dbReference type="NCBI Taxonomy" id="2575442"/>
    <lineage>
        <taxon>Bacteria</taxon>
        <taxon>Bacillati</taxon>
        <taxon>Actinomycetota</taxon>
        <taxon>Actinomycetes</taxon>
        <taxon>Streptosporangiales</taxon>
        <taxon>Streptosporangiaceae</taxon>
        <taxon>Herbidospora</taxon>
    </lineage>
</organism>
<dbReference type="EMBL" id="SZQA01000010">
    <property type="protein sequence ID" value="TKK88550.1"/>
    <property type="molecule type" value="Genomic_DNA"/>
</dbReference>
<protein>
    <submittedName>
        <fullName evidence="7">S24 family peptidase</fullName>
    </submittedName>
</protein>
<dbReference type="Gene3D" id="2.10.109.10">
    <property type="entry name" value="Umud Fragment, subunit A"/>
    <property type="match status" value="1"/>
</dbReference>
<dbReference type="InterPro" id="IPR019756">
    <property type="entry name" value="Pept_S26A_signal_pept_1_Ser-AS"/>
</dbReference>
<keyword evidence="4" id="KW-0238">DNA-binding</keyword>
<evidence type="ECO:0000256" key="2">
    <source>
        <dbReference type="ARBA" id="ARBA00022801"/>
    </source>
</evidence>
<dbReference type="AlphaFoldDB" id="A0A4U3MI76"/>
<evidence type="ECO:0000256" key="5">
    <source>
        <dbReference type="ARBA" id="ARBA00023163"/>
    </source>
</evidence>
<evidence type="ECO:0000256" key="1">
    <source>
        <dbReference type="ARBA" id="ARBA00022670"/>
    </source>
</evidence>
<dbReference type="OrthoDB" id="1467636at2"/>
<dbReference type="SUPFAM" id="SSF51306">
    <property type="entry name" value="LexA/Signal peptidase"/>
    <property type="match status" value="1"/>
</dbReference>
<dbReference type="Pfam" id="PF00717">
    <property type="entry name" value="Peptidase_S24"/>
    <property type="match status" value="1"/>
</dbReference>
<dbReference type="InterPro" id="IPR015927">
    <property type="entry name" value="Peptidase_S24_S26A/B/C"/>
</dbReference>
<dbReference type="GO" id="GO:0004252">
    <property type="term" value="F:serine-type endopeptidase activity"/>
    <property type="evidence" value="ECO:0007669"/>
    <property type="project" value="InterPro"/>
</dbReference>
<dbReference type="PROSITE" id="PS00501">
    <property type="entry name" value="SPASE_I_1"/>
    <property type="match status" value="1"/>
</dbReference>
<dbReference type="GO" id="GO:0016020">
    <property type="term" value="C:membrane"/>
    <property type="evidence" value="ECO:0007669"/>
    <property type="project" value="InterPro"/>
</dbReference>
<comment type="caution">
    <text evidence="7">The sequence shown here is derived from an EMBL/GenBank/DDBJ whole genome shotgun (WGS) entry which is preliminary data.</text>
</comment>
<dbReference type="InterPro" id="IPR036286">
    <property type="entry name" value="LexA/Signal_pep-like_sf"/>
</dbReference>
<dbReference type="GO" id="GO:0006508">
    <property type="term" value="P:proteolysis"/>
    <property type="evidence" value="ECO:0007669"/>
    <property type="project" value="UniProtKB-KW"/>
</dbReference>
<dbReference type="RefSeq" id="WP_137247284.1">
    <property type="nucleotide sequence ID" value="NZ_SZQA01000010.1"/>
</dbReference>
<keyword evidence="1" id="KW-0645">Protease</keyword>
<proteinExistence type="predicted"/>
<evidence type="ECO:0000256" key="4">
    <source>
        <dbReference type="ARBA" id="ARBA00023125"/>
    </source>
</evidence>